<gene>
    <name evidence="2" type="ORF">EKG83_28850</name>
</gene>
<keyword evidence="3" id="KW-1185">Reference proteome</keyword>
<evidence type="ECO:0000313" key="3">
    <source>
        <dbReference type="Proteomes" id="UP000325787"/>
    </source>
</evidence>
<dbReference type="EMBL" id="CP034550">
    <property type="protein sequence ID" value="QFZ20865.1"/>
    <property type="molecule type" value="Genomic_DNA"/>
</dbReference>
<dbReference type="Proteomes" id="UP000325787">
    <property type="component" value="Chromosome"/>
</dbReference>
<evidence type="ECO:0000313" key="2">
    <source>
        <dbReference type="EMBL" id="QFZ20865.1"/>
    </source>
</evidence>
<dbReference type="RefSeq" id="WP_033433826.1">
    <property type="nucleotide sequence ID" value="NZ_CP034550.1"/>
</dbReference>
<dbReference type="KEGG" id="ssyi:EKG83_28850"/>
<dbReference type="PROSITE" id="PS51318">
    <property type="entry name" value="TAT"/>
    <property type="match status" value="1"/>
</dbReference>
<proteinExistence type="predicted"/>
<feature type="region of interest" description="Disordered" evidence="1">
    <location>
        <begin position="554"/>
        <end position="586"/>
    </location>
</feature>
<reference evidence="3" key="1">
    <citation type="journal article" date="2021" name="Curr. Microbiol.">
        <title>Complete genome of nocamycin-producing strain Saccharothrix syringae NRRL B-16468 reveals the biosynthetic potential for secondary metabolites.</title>
        <authorList>
            <person name="Mo X."/>
            <person name="Yang S."/>
        </authorList>
    </citation>
    <scope>NUCLEOTIDE SEQUENCE [LARGE SCALE GENOMIC DNA]</scope>
    <source>
        <strain evidence="3">ATCC 51364 / DSM 43886 / JCM 6844 / KCTC 9398 / NBRC 14523 / NRRL B-16468 / INA 2240</strain>
    </source>
</reference>
<dbReference type="InterPro" id="IPR006311">
    <property type="entry name" value="TAT_signal"/>
</dbReference>
<dbReference type="AlphaFoldDB" id="A0A5Q0H4Q4"/>
<feature type="region of interest" description="Disordered" evidence="1">
    <location>
        <begin position="915"/>
        <end position="950"/>
    </location>
</feature>
<dbReference type="OrthoDB" id="7051218at2"/>
<protein>
    <submittedName>
        <fullName evidence="2">Uncharacterized protein</fullName>
    </submittedName>
</protein>
<sequence>MAEFTRRALLGGAVASGVAAAVAGDRADPGVVPTAVGGRSAVAPATLLRASAITAAGDPWLPDGTHLRVNVAPRLGFPLHPFTAFRVDVAPWRASGADVMERPSTHVWLGPDLAVLKTGGGLTTTSPSDVRYLLVHGWQWTFRAVRCCFVRLVTSGGAGLRVDVLDPASRLPDGEATVLASRAAAPYEFGGADLTLLRLRGAGTVDLVEIVSTESPYIVVDPARAVSFGLPTGAGPWYVPDADPATAARVRVEQGAARRLGPPDRPDGAVVALSPAEEVSRVQALSDAPSGLRYWLDRCFTDQGTPPVDTSVDLGGGPVADASGSVGPMTALLASAVDPAIARHLGLATRVDPPTTASACTLWLVAGLWLLPLDRAHEGGTLRSLLTGFPPPSPVVSALHSRYPGLSALAAQRQAELRAAHPADGWTAVPLMGATVAVKSPPDRPAPPGTLALPPPVWRVTTGERRWTQRIPLRGPAAGGMLGLARLSPAVSLHRTVRVGSVNRALALVAHWDVDDNDSGAVVDPSVPGQSASWGLWRADEFGRWSDQAVVTAQAPPTAGPPTPGVEAEYQPAAPGTGTEPRSPGVLRIRVGVPGRTLPGRLPVRDVVGPGGAPVTLALLTVDGVEQPAIPVPAGATSVTATVAVRPFGVGETAAIPVTARLADAAGQTSAPAAVERAVQDPRSYPPLFVAPTLLFAADRDPVGDSEVGLEWSGGAWGYRVYLGDERRLGGTGAGPRCVRAAEVWGRSAQLTDRRRFTLVTPTPLHADPDGVVRFAHRLPGSLRDVQFVRVVPVTAAGVETRFETCGLTPVAVPSGDTPPAPLVRVAPRADGRVDVTITATGLPATTGTPQARLRRGRLANDDPEYVPVVQTDIPLTRTAADTWSATVVDGPATGLPAHVRLTWLAEVRYPAEPHLPAGATPAESQVHPAAGTPPGPRIASWGPASPPASTVLTPENALVPRAAVRWGSAYNEIVVTNTPVTHRFATAPYLVSVHRIHPPGSLPSATLPPVPITGTTTVVRDTVTSPRPQRYAVVVIDPLNRSTAPVYVQ</sequence>
<organism evidence="2 3">
    <name type="scientific">Saccharothrix syringae</name>
    <name type="common">Nocardiopsis syringae</name>
    <dbReference type="NCBI Taxonomy" id="103733"/>
    <lineage>
        <taxon>Bacteria</taxon>
        <taxon>Bacillati</taxon>
        <taxon>Actinomycetota</taxon>
        <taxon>Actinomycetes</taxon>
        <taxon>Pseudonocardiales</taxon>
        <taxon>Pseudonocardiaceae</taxon>
        <taxon>Saccharothrix</taxon>
    </lineage>
</organism>
<evidence type="ECO:0000256" key="1">
    <source>
        <dbReference type="SAM" id="MobiDB-lite"/>
    </source>
</evidence>
<accession>A0A5Q0H4Q4</accession>
<name>A0A5Q0H4Q4_SACSY</name>